<evidence type="ECO:0000256" key="1">
    <source>
        <dbReference type="ARBA" id="ARBA00004127"/>
    </source>
</evidence>
<comment type="similarity">
    <text evidence="5">Belongs to the steroid 5-alpha reductase family. Polyprenal reductase subfamily.</text>
</comment>
<organism evidence="7 8">
    <name type="scientific">Phaeosphaeria nodorum (strain SN15 / ATCC MYA-4574 / FGSC 10173)</name>
    <name type="common">Glume blotch fungus</name>
    <name type="synonym">Parastagonospora nodorum</name>
    <dbReference type="NCBI Taxonomy" id="321614"/>
    <lineage>
        <taxon>Eukaryota</taxon>
        <taxon>Fungi</taxon>
        <taxon>Dikarya</taxon>
        <taxon>Ascomycota</taxon>
        <taxon>Pezizomycotina</taxon>
        <taxon>Dothideomycetes</taxon>
        <taxon>Pleosporomycetidae</taxon>
        <taxon>Pleosporales</taxon>
        <taxon>Pleosporineae</taxon>
        <taxon>Phaeosphaeriaceae</taxon>
        <taxon>Parastagonospora</taxon>
    </lineage>
</organism>
<keyword evidence="2 5" id="KW-0812">Transmembrane</keyword>
<keyword evidence="4 5" id="KW-0472">Membrane</keyword>
<feature type="transmembrane region" description="Helical" evidence="5">
    <location>
        <begin position="257"/>
        <end position="276"/>
    </location>
</feature>
<dbReference type="Pfam" id="PF02544">
    <property type="entry name" value="Steroid_dh"/>
    <property type="match status" value="1"/>
</dbReference>
<dbReference type="GO" id="GO:0006488">
    <property type="term" value="P:dolichol-linked oligosaccharide biosynthetic process"/>
    <property type="evidence" value="ECO:0007669"/>
    <property type="project" value="UniProtKB-UniRule"/>
</dbReference>
<name>A0A7U2NQB0_PHANO</name>
<feature type="transmembrane region" description="Helical" evidence="5">
    <location>
        <begin position="129"/>
        <end position="146"/>
    </location>
</feature>
<dbReference type="GO" id="GO:0102389">
    <property type="term" value="F:polyprenol reductase activity"/>
    <property type="evidence" value="ECO:0007669"/>
    <property type="project" value="UniProtKB-UniRule"/>
</dbReference>
<dbReference type="InterPro" id="IPR001104">
    <property type="entry name" value="3-oxo-5_a-steroid_4-DH_C"/>
</dbReference>
<dbReference type="GO" id="GO:0005789">
    <property type="term" value="C:endoplasmic reticulum membrane"/>
    <property type="evidence" value="ECO:0007669"/>
    <property type="project" value="UniProtKB-SubCell"/>
</dbReference>
<keyword evidence="8" id="KW-1185">Reference proteome</keyword>
<dbReference type="PANTHER" id="PTHR14624">
    <property type="entry name" value="DFG10 PROTEIN"/>
    <property type="match status" value="1"/>
</dbReference>
<dbReference type="RefSeq" id="XP_001802128.1">
    <property type="nucleotide sequence ID" value="XM_001802076.1"/>
</dbReference>
<reference evidence="8" key="1">
    <citation type="journal article" date="2021" name="BMC Genomics">
        <title>Chromosome-level genome assembly and manually-curated proteome of model necrotroph Parastagonospora nodorum Sn15 reveals a genome-wide trove of candidate effector homologs, and redundancy of virulence-related functions within an accessory chromosome.</title>
        <authorList>
            <person name="Bertazzoni S."/>
            <person name="Jones D.A.B."/>
            <person name="Phan H.T."/>
            <person name="Tan K.-C."/>
            <person name="Hane J.K."/>
        </authorList>
    </citation>
    <scope>NUCLEOTIDE SEQUENCE [LARGE SCALE GENOMIC DNA]</scope>
    <source>
        <strain evidence="8">SN15 / ATCC MYA-4574 / FGSC 10173)</strain>
    </source>
</reference>
<keyword evidence="5" id="KW-0256">Endoplasmic reticulum</keyword>
<comment type="pathway">
    <text evidence="5">Protein modification; protein glycosylation.</text>
</comment>
<comment type="subcellular location">
    <subcellularLocation>
        <location evidence="1">Endomembrane system</location>
        <topology evidence="1">Multi-pass membrane protein</topology>
    </subcellularLocation>
    <subcellularLocation>
        <location evidence="5">Endoplasmic reticulum membrane</location>
    </subcellularLocation>
</comment>
<keyword evidence="3 5" id="KW-1133">Transmembrane helix</keyword>
<keyword evidence="5" id="KW-0560">Oxidoreductase</keyword>
<proteinExistence type="inferred from homology"/>
<feature type="transmembrane region" description="Helical" evidence="5">
    <location>
        <begin position="181"/>
        <end position="203"/>
    </location>
</feature>
<accession>A0A7U2NQB0</accession>
<evidence type="ECO:0000313" key="8">
    <source>
        <dbReference type="Proteomes" id="UP000663193"/>
    </source>
</evidence>
<dbReference type="EC" id="1.3.1.94" evidence="5"/>
<feature type="transmembrane region" description="Helical" evidence="5">
    <location>
        <begin position="215"/>
        <end position="236"/>
    </location>
</feature>
<sequence length="329" mass="37438">MGQTLIRIIGALRPHHFLVTVLCPPSASRSAHFSLITTMSRPAPPASSLEHPANTPAVLLRVFYLAASLLILAIQLVPALRRRFLVYGSRTTPTGKSAPSEEPAQKTALDTLLDDFAAIQVPHNYFTHFYITSVISSLFWGLWLRVWTTPGQLQVVWMLMLLQGVRRLLESDAYTSKSKSRMWFVHWLLGIAFYLAMNVSIWIEGAHQGPRHWSTTMLVPAVLTAHVFQHSFHAYLYRLRSEKKGYQLPSHPIFTNLLCPHYTCEVLIYTFLSFLAAPDGRWVSWTMVCGTIFVASNLGVTAWGTKEWYAEKFGQDKVGHRKRMVPWIW</sequence>
<dbReference type="InterPro" id="IPR039698">
    <property type="entry name" value="Dfg10/SRD5A3"/>
</dbReference>
<dbReference type="KEGG" id="pno:SNOG_11892"/>
<evidence type="ECO:0000259" key="6">
    <source>
        <dbReference type="Pfam" id="PF02544"/>
    </source>
</evidence>
<keyword evidence="5" id="KW-0521">NADP</keyword>
<dbReference type="PROSITE" id="PS50244">
    <property type="entry name" value="S5A_REDUCTASE"/>
    <property type="match status" value="1"/>
</dbReference>
<gene>
    <name evidence="7" type="ORF">JI435_118920</name>
</gene>
<dbReference type="EMBL" id="CP069042">
    <property type="protein sequence ID" value="QRD06526.1"/>
    <property type="molecule type" value="Genomic_DNA"/>
</dbReference>
<feature type="domain" description="3-oxo-5-alpha-steroid 4-dehydrogenase C-terminal" evidence="6">
    <location>
        <begin position="211"/>
        <end position="329"/>
    </location>
</feature>
<feature type="transmembrane region" description="Helical" evidence="5">
    <location>
        <begin position="58"/>
        <end position="80"/>
    </location>
</feature>
<comment type="function">
    <text evidence="5">Plays a key role in early steps of protein N-linked glycosylation by being involved in the conversion of polyprenol into dolichol. Acts as a polyprenal reductase that mediates the reduction of polyprenal into dolichal in a NADP-dependent mechanism. Dolichols are required for the synthesis of dolichol-linked monosaccharides and the oligosaccharide precursor used for N-glycosylation.</text>
</comment>
<dbReference type="GO" id="GO:0016095">
    <property type="term" value="P:polyprenol catabolic process"/>
    <property type="evidence" value="ECO:0007669"/>
    <property type="project" value="UniProtKB-UniRule"/>
</dbReference>
<dbReference type="VEuPathDB" id="FungiDB:JI435_118920"/>
<dbReference type="UniPathway" id="UPA00378"/>
<evidence type="ECO:0000256" key="3">
    <source>
        <dbReference type="ARBA" id="ARBA00022989"/>
    </source>
</evidence>
<dbReference type="Proteomes" id="UP000663193">
    <property type="component" value="Chromosome 20"/>
</dbReference>
<comment type="catalytic activity">
    <reaction evidence="5">
        <text>a di-trans,poly-cis-dolichal + NADP(+) = a di-trans,poly-cis-polyprenal + NADPH + H(+)</text>
        <dbReference type="Rhea" id="RHEA:80727"/>
        <dbReference type="Rhea" id="RHEA-COMP:19536"/>
        <dbReference type="Rhea" id="RHEA-COMP:19537"/>
        <dbReference type="ChEBI" id="CHEBI:15378"/>
        <dbReference type="ChEBI" id="CHEBI:57783"/>
        <dbReference type="ChEBI" id="CHEBI:58349"/>
        <dbReference type="ChEBI" id="CHEBI:231623"/>
        <dbReference type="ChEBI" id="CHEBI:231637"/>
        <dbReference type="EC" id="1.3.1.94"/>
    </reaction>
    <physiologicalReaction direction="right-to-left" evidence="5">
        <dbReference type="Rhea" id="RHEA:80729"/>
    </physiologicalReaction>
</comment>
<evidence type="ECO:0000256" key="5">
    <source>
        <dbReference type="RuleBase" id="RU367081"/>
    </source>
</evidence>
<dbReference type="GO" id="GO:0160198">
    <property type="term" value="F:polyprenal reductase activity"/>
    <property type="evidence" value="ECO:0007669"/>
    <property type="project" value="UniProtKB-EC"/>
</dbReference>
<evidence type="ECO:0000256" key="4">
    <source>
        <dbReference type="ARBA" id="ARBA00023136"/>
    </source>
</evidence>
<dbReference type="PANTHER" id="PTHR14624:SF0">
    <property type="entry name" value="POLYPRENOL REDUCTASE"/>
    <property type="match status" value="1"/>
</dbReference>
<evidence type="ECO:0000256" key="2">
    <source>
        <dbReference type="ARBA" id="ARBA00022692"/>
    </source>
</evidence>
<dbReference type="OrthoDB" id="541710at2759"/>
<dbReference type="AlphaFoldDB" id="A0A7U2NQB0"/>
<feature type="transmembrane region" description="Helical" evidence="5">
    <location>
        <begin position="282"/>
        <end position="303"/>
    </location>
</feature>
<protein>
    <recommendedName>
        <fullName evidence="5">Polyprenal reductase</fullName>
        <ecNumber evidence="5">1.3.1.94</ecNumber>
    </recommendedName>
</protein>
<evidence type="ECO:0000313" key="7">
    <source>
        <dbReference type="EMBL" id="QRD06526.1"/>
    </source>
</evidence>